<feature type="region of interest" description="Disordered" evidence="1">
    <location>
        <begin position="248"/>
        <end position="271"/>
    </location>
</feature>
<sequence>MASAPAYDDVPLGDMNPGHAGLPKYYTQEGKLEDRFGFYKPRTSYKRVSLVLGGLVVALTAVVIGLGVTLDKAKAPHHELPVGSGAAPVAGPTPAPGINATSDPLTSFAAWNSTACTQPSGNCTALLSETQVNNCFVLVWNICNTKYNETHPIPRRTDTMFMNNPQCNHLIFQMYCQFESAGAGHVCDAMVPFCAEEYLSPPPPPITTSDWVRTTFTVTETLLSFSGGPSGAITGIPISTSTVTLTELRPPTSRSGKTALMAPAPSQTSSV</sequence>
<dbReference type="AlphaFoldDB" id="A0A2J6PL97"/>
<keyword evidence="2" id="KW-0472">Membrane</keyword>
<dbReference type="Proteomes" id="UP000235672">
    <property type="component" value="Unassembled WGS sequence"/>
</dbReference>
<proteinExistence type="predicted"/>
<evidence type="ECO:0000313" key="3">
    <source>
        <dbReference type="EMBL" id="PMD14793.1"/>
    </source>
</evidence>
<keyword evidence="2" id="KW-1133">Transmembrane helix</keyword>
<organism evidence="3 4">
    <name type="scientific">Hyaloscypha hepaticicola</name>
    <dbReference type="NCBI Taxonomy" id="2082293"/>
    <lineage>
        <taxon>Eukaryota</taxon>
        <taxon>Fungi</taxon>
        <taxon>Dikarya</taxon>
        <taxon>Ascomycota</taxon>
        <taxon>Pezizomycotina</taxon>
        <taxon>Leotiomycetes</taxon>
        <taxon>Helotiales</taxon>
        <taxon>Hyaloscyphaceae</taxon>
        <taxon>Hyaloscypha</taxon>
    </lineage>
</organism>
<evidence type="ECO:0000256" key="2">
    <source>
        <dbReference type="SAM" id="Phobius"/>
    </source>
</evidence>
<keyword evidence="4" id="KW-1185">Reference proteome</keyword>
<dbReference type="EMBL" id="KZ613518">
    <property type="protein sequence ID" value="PMD14793.1"/>
    <property type="molecule type" value="Genomic_DNA"/>
</dbReference>
<accession>A0A2J6PL97</accession>
<evidence type="ECO:0000256" key="1">
    <source>
        <dbReference type="SAM" id="MobiDB-lite"/>
    </source>
</evidence>
<dbReference type="OrthoDB" id="3525515at2759"/>
<reference evidence="3 4" key="1">
    <citation type="submission" date="2016-05" db="EMBL/GenBank/DDBJ databases">
        <title>A degradative enzymes factory behind the ericoid mycorrhizal symbiosis.</title>
        <authorList>
            <consortium name="DOE Joint Genome Institute"/>
            <person name="Martino E."/>
            <person name="Morin E."/>
            <person name="Grelet G."/>
            <person name="Kuo A."/>
            <person name="Kohler A."/>
            <person name="Daghino S."/>
            <person name="Barry K."/>
            <person name="Choi C."/>
            <person name="Cichocki N."/>
            <person name="Clum A."/>
            <person name="Copeland A."/>
            <person name="Hainaut M."/>
            <person name="Haridas S."/>
            <person name="Labutti K."/>
            <person name="Lindquist E."/>
            <person name="Lipzen A."/>
            <person name="Khouja H.-R."/>
            <person name="Murat C."/>
            <person name="Ohm R."/>
            <person name="Olson A."/>
            <person name="Spatafora J."/>
            <person name="Veneault-Fourrey C."/>
            <person name="Henrissat B."/>
            <person name="Grigoriev I."/>
            <person name="Martin F."/>
            <person name="Perotto S."/>
        </authorList>
    </citation>
    <scope>NUCLEOTIDE SEQUENCE [LARGE SCALE GENOMIC DNA]</scope>
    <source>
        <strain evidence="3 4">UAMH 7357</strain>
    </source>
</reference>
<name>A0A2J6PL97_9HELO</name>
<keyword evidence="2" id="KW-0812">Transmembrane</keyword>
<feature type="transmembrane region" description="Helical" evidence="2">
    <location>
        <begin position="48"/>
        <end position="70"/>
    </location>
</feature>
<gene>
    <name evidence="3" type="ORF">NA56DRAFT_650589</name>
</gene>
<evidence type="ECO:0000313" key="4">
    <source>
        <dbReference type="Proteomes" id="UP000235672"/>
    </source>
</evidence>
<protein>
    <submittedName>
        <fullName evidence="3">Uncharacterized protein</fullName>
    </submittedName>
</protein>